<evidence type="ECO:0000313" key="2">
    <source>
        <dbReference type="EMBL" id="MED5052968.1"/>
    </source>
</evidence>
<name>A0ABD5IX85_9BACL</name>
<evidence type="ECO:0000313" key="3">
    <source>
        <dbReference type="Proteomes" id="UP001213979"/>
    </source>
</evidence>
<dbReference type="Proteomes" id="UP001339962">
    <property type="component" value="Unassembled WGS sequence"/>
</dbReference>
<organism evidence="2 4">
    <name type="scientific">Anoxybacteroides rupiense</name>
    <dbReference type="NCBI Taxonomy" id="311460"/>
    <lineage>
        <taxon>Bacteria</taxon>
        <taxon>Bacillati</taxon>
        <taxon>Bacillota</taxon>
        <taxon>Bacilli</taxon>
        <taxon>Bacillales</taxon>
        <taxon>Anoxybacillaceae</taxon>
        <taxon>Anoxybacteroides</taxon>
    </lineage>
</organism>
<sequence>MFQNDLILEDVMRKEINKSNGKDAKLQKIAAKVIKRNYKGLKRLSKN</sequence>
<reference evidence="1 3" key="1">
    <citation type="submission" date="2023-01" db="EMBL/GenBank/DDBJ databases">
        <title>Genome-based reclassification of Anoxybacillus geothermalis as a later heterotypic synonym of Anoxybacillus rupiensis.</title>
        <authorList>
            <person name="Inan Bektas K."/>
            <person name="Canakci S."/>
            <person name="Belduz A.A."/>
            <person name="Guler H.H."/>
        </authorList>
    </citation>
    <scope>NUCLEOTIDE SEQUENCE [LARGE SCALE GENOMIC DNA]</scope>
    <source>
        <strain evidence="1 3">DSM 17127</strain>
    </source>
</reference>
<dbReference type="EMBL" id="JARTLI010000037">
    <property type="protein sequence ID" value="MED5052968.1"/>
    <property type="molecule type" value="Genomic_DNA"/>
</dbReference>
<dbReference type="AlphaFoldDB" id="A0ABD5IX85"/>
<reference evidence="2 4" key="2">
    <citation type="submission" date="2023-03" db="EMBL/GenBank/DDBJ databases">
        <title>Bacillus Genome Sequencing.</title>
        <authorList>
            <person name="Dunlap C."/>
        </authorList>
    </citation>
    <scope>NUCLEOTIDE SEQUENCE [LARGE SCALE GENOMIC DNA]</scope>
    <source>
        <strain evidence="2 4">NRS-38</strain>
    </source>
</reference>
<evidence type="ECO:0000313" key="4">
    <source>
        <dbReference type="Proteomes" id="UP001339962"/>
    </source>
</evidence>
<accession>A0ABD5IX85</accession>
<protein>
    <submittedName>
        <fullName evidence="2">Uncharacterized protein</fullName>
    </submittedName>
</protein>
<keyword evidence="3" id="KW-1185">Reference proteome</keyword>
<evidence type="ECO:0000313" key="1">
    <source>
        <dbReference type="EMBL" id="MDE8565737.1"/>
    </source>
</evidence>
<dbReference type="Proteomes" id="UP001213979">
    <property type="component" value="Unassembled WGS sequence"/>
</dbReference>
<comment type="caution">
    <text evidence="2">The sequence shown here is derived from an EMBL/GenBank/DDBJ whole genome shotgun (WGS) entry which is preliminary data.</text>
</comment>
<dbReference type="RefSeq" id="WP_156487491.1">
    <property type="nucleotide sequence ID" value="NZ_JAGUQN010000026.1"/>
</dbReference>
<dbReference type="EMBL" id="JAQOTG010000038">
    <property type="protein sequence ID" value="MDE8565737.1"/>
    <property type="molecule type" value="Genomic_DNA"/>
</dbReference>
<proteinExistence type="predicted"/>
<gene>
    <name evidence="2" type="ORF">P9850_14255</name>
    <name evidence="1" type="ORF">PNH38_18045</name>
</gene>